<protein>
    <recommendedName>
        <fullName evidence="1">MATH domain-containing protein</fullName>
    </recommendedName>
</protein>
<dbReference type="InterPro" id="IPR002083">
    <property type="entry name" value="MATH/TRAF_dom"/>
</dbReference>
<reference evidence="2 3" key="1">
    <citation type="journal article" date="2019" name="G3 (Bethesda)">
        <title>Sequencing of a Wild Apple (Malus baccata) Genome Unravels the Differences Between Cultivated and Wild Apple Species Regarding Disease Resistance and Cold Tolerance.</title>
        <authorList>
            <person name="Chen X."/>
        </authorList>
    </citation>
    <scope>NUCLEOTIDE SEQUENCE [LARGE SCALE GENOMIC DNA]</scope>
    <source>
        <strain evidence="3">cv. Shandingzi</strain>
        <tissue evidence="2">Leaves</tissue>
    </source>
</reference>
<organism evidence="2 3">
    <name type="scientific">Malus baccata</name>
    <name type="common">Siberian crab apple</name>
    <name type="synonym">Pyrus baccata</name>
    <dbReference type="NCBI Taxonomy" id="106549"/>
    <lineage>
        <taxon>Eukaryota</taxon>
        <taxon>Viridiplantae</taxon>
        <taxon>Streptophyta</taxon>
        <taxon>Embryophyta</taxon>
        <taxon>Tracheophyta</taxon>
        <taxon>Spermatophyta</taxon>
        <taxon>Magnoliopsida</taxon>
        <taxon>eudicotyledons</taxon>
        <taxon>Gunneridae</taxon>
        <taxon>Pentapetalae</taxon>
        <taxon>rosids</taxon>
        <taxon>fabids</taxon>
        <taxon>Rosales</taxon>
        <taxon>Rosaceae</taxon>
        <taxon>Amygdaloideae</taxon>
        <taxon>Maleae</taxon>
        <taxon>Malus</taxon>
    </lineage>
</organism>
<evidence type="ECO:0000313" key="2">
    <source>
        <dbReference type="EMBL" id="TQD96887.1"/>
    </source>
</evidence>
<keyword evidence="3" id="KW-1185">Reference proteome</keyword>
<sequence>MKLDWGFNQFLSHKAFTEASNGFLIYDTCVLGVEVFVPKEKSTGKGECLSLEDAALYQGKRQWSWNPSGFLSGISQTESLPSGYQIYAEFTLRILDQLNARHHYGKESLVSLKSPFYPFFQYTIELRIPFGDCNESLVQCLKFGEGMDEIYHFGIFQVGKHGFVLKDTCIVEVDVTVHGIIDAL</sequence>
<dbReference type="PROSITE" id="PS50144">
    <property type="entry name" value="MATH"/>
    <property type="match status" value="1"/>
</dbReference>
<dbReference type="Proteomes" id="UP000315295">
    <property type="component" value="Unassembled WGS sequence"/>
</dbReference>
<dbReference type="PANTHER" id="PTHR46162:SF2">
    <property type="entry name" value="ANKYRIN REPEAT-CONTAINING PROTEIN-RELATED"/>
    <property type="match status" value="1"/>
</dbReference>
<evidence type="ECO:0000313" key="3">
    <source>
        <dbReference type="Proteomes" id="UP000315295"/>
    </source>
</evidence>
<dbReference type="SUPFAM" id="SSF49599">
    <property type="entry name" value="TRAF domain-like"/>
    <property type="match status" value="2"/>
</dbReference>
<evidence type="ECO:0000259" key="1">
    <source>
        <dbReference type="PROSITE" id="PS50144"/>
    </source>
</evidence>
<accession>A0A540MDR1</accession>
<dbReference type="PANTHER" id="PTHR46162">
    <property type="entry name" value="TRAF-LIKE FAMILY PROTEIN"/>
    <property type="match status" value="1"/>
</dbReference>
<proteinExistence type="predicted"/>
<comment type="caution">
    <text evidence="2">The sequence shown here is derived from an EMBL/GenBank/DDBJ whole genome shotgun (WGS) entry which is preliminary data.</text>
</comment>
<gene>
    <name evidence="2" type="ORF">C1H46_017492</name>
</gene>
<dbReference type="AlphaFoldDB" id="A0A540MDR1"/>
<feature type="domain" description="MATH" evidence="1">
    <location>
        <begin position="1"/>
        <end position="35"/>
    </location>
</feature>
<dbReference type="STRING" id="106549.A0A540MDR1"/>
<dbReference type="Gene3D" id="2.60.210.10">
    <property type="entry name" value="Apoptosis, Tumor Necrosis Factor Receptor Associated Protein 2, Chain A"/>
    <property type="match status" value="2"/>
</dbReference>
<dbReference type="EMBL" id="VIEB01000284">
    <property type="protein sequence ID" value="TQD96887.1"/>
    <property type="molecule type" value="Genomic_DNA"/>
</dbReference>
<name>A0A540MDR1_MALBA</name>
<dbReference type="InterPro" id="IPR008974">
    <property type="entry name" value="TRAF-like"/>
</dbReference>